<accession>A0ABU5MSL8</accession>
<evidence type="ECO:0000313" key="3">
    <source>
        <dbReference type="Proteomes" id="UP001290861"/>
    </source>
</evidence>
<keyword evidence="3" id="KW-1185">Reference proteome</keyword>
<sequence length="133" mass="15296">MSTGFKGKFYRQNMLARYAKDLVRRSRSHCELCGKSGVKLEVHEVPPLDEEPSVEGCVFICEGCHRQVDDPRKIVPSHWRCLNNSLYSEVPAVQVIAFRMLRHVAGMGEHWAEELMEYAYLDPEVEEWANAAE</sequence>
<dbReference type="Proteomes" id="UP001290861">
    <property type="component" value="Unassembled WGS sequence"/>
</dbReference>
<dbReference type="EMBL" id="JARVCO010000002">
    <property type="protein sequence ID" value="MDZ8117188.1"/>
    <property type="molecule type" value="Genomic_DNA"/>
</dbReference>
<proteinExistence type="predicted"/>
<dbReference type="RefSeq" id="WP_322606992.1">
    <property type="nucleotide sequence ID" value="NZ_JARVCO010000002.1"/>
</dbReference>
<gene>
    <name evidence="2" type="ORF">P9H32_01000</name>
</gene>
<name>A0ABU5MSL8_9BACT</name>
<evidence type="ECO:0000313" key="2">
    <source>
        <dbReference type="EMBL" id="MDZ8117188.1"/>
    </source>
</evidence>
<dbReference type="SMART" id="SM00782">
    <property type="entry name" value="PhnA_Zn_Ribbon"/>
    <property type="match status" value="1"/>
</dbReference>
<organism evidence="2 3">
    <name type="scientific">Pontiella agarivorans</name>
    <dbReference type="NCBI Taxonomy" id="3038953"/>
    <lineage>
        <taxon>Bacteria</taxon>
        <taxon>Pseudomonadati</taxon>
        <taxon>Kiritimatiellota</taxon>
        <taxon>Kiritimatiellia</taxon>
        <taxon>Kiritimatiellales</taxon>
        <taxon>Pontiellaceae</taxon>
        <taxon>Pontiella</taxon>
    </lineage>
</organism>
<evidence type="ECO:0000259" key="1">
    <source>
        <dbReference type="SMART" id="SM00782"/>
    </source>
</evidence>
<reference evidence="2 3" key="1">
    <citation type="journal article" date="2024" name="Appl. Environ. Microbiol.">
        <title>Pontiella agarivorans sp. nov., a novel marine anaerobic bacterium capable of degrading macroalgal polysaccharides and fixing nitrogen.</title>
        <authorList>
            <person name="Liu N."/>
            <person name="Kivenson V."/>
            <person name="Peng X."/>
            <person name="Cui Z."/>
            <person name="Lankiewicz T.S."/>
            <person name="Gosselin K.M."/>
            <person name="English C.J."/>
            <person name="Blair E.M."/>
            <person name="O'Malley M.A."/>
            <person name="Valentine D.L."/>
        </authorList>
    </citation>
    <scope>NUCLEOTIDE SEQUENCE [LARGE SCALE GENOMIC DNA]</scope>
    <source>
        <strain evidence="2 3">NLcol2</strain>
    </source>
</reference>
<feature type="domain" description="PhnA protein N-terminal proteobacterial" evidence="1">
    <location>
        <begin position="21"/>
        <end position="69"/>
    </location>
</feature>
<protein>
    <recommendedName>
        <fullName evidence="1">PhnA protein N-terminal proteobacterial domain-containing protein</fullName>
    </recommendedName>
</protein>
<comment type="caution">
    <text evidence="2">The sequence shown here is derived from an EMBL/GenBank/DDBJ whole genome shotgun (WGS) entry which is preliminary data.</text>
</comment>
<dbReference type="InterPro" id="IPR013991">
    <property type="entry name" value="PhnaA_N_proteobac"/>
</dbReference>